<dbReference type="OrthoDB" id="2130169at2759"/>
<dbReference type="PANTHER" id="PTHR48079">
    <property type="entry name" value="PROTEIN YEEZ"/>
    <property type="match status" value="1"/>
</dbReference>
<keyword evidence="3" id="KW-1185">Reference proteome</keyword>
<feature type="domain" description="NAD-dependent epimerase/dehydratase" evidence="1">
    <location>
        <begin position="14"/>
        <end position="224"/>
    </location>
</feature>
<dbReference type="PANTHER" id="PTHR48079:SF6">
    <property type="entry name" value="NAD(P)-BINDING DOMAIN-CONTAINING PROTEIN-RELATED"/>
    <property type="match status" value="1"/>
</dbReference>
<reference evidence="2 3" key="1">
    <citation type="submission" date="2017-05" db="EMBL/GenBank/DDBJ databases">
        <title>Draft genome sequence of Elsinoe australis.</title>
        <authorList>
            <person name="Cheng Q."/>
        </authorList>
    </citation>
    <scope>NUCLEOTIDE SEQUENCE [LARGE SCALE GENOMIC DNA]</scope>
    <source>
        <strain evidence="2 3">NL1</strain>
    </source>
</reference>
<dbReference type="Pfam" id="PF01370">
    <property type="entry name" value="Epimerase"/>
    <property type="match status" value="1"/>
</dbReference>
<dbReference type="EMBL" id="NHZQ01000297">
    <property type="protein sequence ID" value="PSK44011.1"/>
    <property type="molecule type" value="Genomic_DNA"/>
</dbReference>
<dbReference type="SUPFAM" id="SSF51735">
    <property type="entry name" value="NAD(P)-binding Rossmann-fold domains"/>
    <property type="match status" value="1"/>
</dbReference>
<organism evidence="2 3">
    <name type="scientific">Elsinoe australis</name>
    <dbReference type="NCBI Taxonomy" id="40998"/>
    <lineage>
        <taxon>Eukaryota</taxon>
        <taxon>Fungi</taxon>
        <taxon>Dikarya</taxon>
        <taxon>Ascomycota</taxon>
        <taxon>Pezizomycotina</taxon>
        <taxon>Dothideomycetes</taxon>
        <taxon>Dothideomycetidae</taxon>
        <taxon>Myriangiales</taxon>
        <taxon>Elsinoaceae</taxon>
        <taxon>Elsinoe</taxon>
    </lineage>
</organism>
<dbReference type="InterPro" id="IPR001509">
    <property type="entry name" value="Epimerase_deHydtase"/>
</dbReference>
<dbReference type="InterPro" id="IPR036291">
    <property type="entry name" value="NAD(P)-bd_dom_sf"/>
</dbReference>
<dbReference type="AlphaFoldDB" id="A0A2P7Z734"/>
<dbReference type="GO" id="GO:0005737">
    <property type="term" value="C:cytoplasm"/>
    <property type="evidence" value="ECO:0007669"/>
    <property type="project" value="TreeGrafter"/>
</dbReference>
<dbReference type="Proteomes" id="UP000243723">
    <property type="component" value="Unassembled WGS sequence"/>
</dbReference>
<sequence>MASVQKQVFLIGPGYIGREVIDRLLENNYHVTALVRRPHPELEQAGVRTIHGTIDDTALITLQTTKSDIIIHTATADHLPSALAVLSGIDQRATSSLPTTYIHTSGCSFLSDTSNGRFSSTEIYSDLSPAQMDARPPTSSHREIDLAIISARDRLGTKAKIFLMLPPLIYGATHHARLSIQVITMARFALKHRYAGYVGAGNGVWGLIHVRDLSYGYMTLLKWLEGSGPEVALEHPYFFCENGREVTWGEMAGVIGEELYAVGKVEGKEAREIPEEEYGDLFGRYSLVVIGQNARNRAERLRGLGWEAVHKDVREAFREEELPLLLKEDQAEYKGYAKAAASGSG</sequence>
<dbReference type="InterPro" id="IPR051783">
    <property type="entry name" value="NAD(P)-dependent_oxidoreduct"/>
</dbReference>
<proteinExistence type="predicted"/>
<evidence type="ECO:0000313" key="2">
    <source>
        <dbReference type="EMBL" id="PSK44011.1"/>
    </source>
</evidence>
<evidence type="ECO:0000259" key="1">
    <source>
        <dbReference type="Pfam" id="PF01370"/>
    </source>
</evidence>
<dbReference type="STRING" id="40998.A0A2P7Z734"/>
<name>A0A2P7Z734_9PEZI</name>
<accession>A0A2P7Z734</accession>
<dbReference type="Gene3D" id="3.40.50.720">
    <property type="entry name" value="NAD(P)-binding Rossmann-like Domain"/>
    <property type="match status" value="1"/>
</dbReference>
<comment type="caution">
    <text evidence="2">The sequence shown here is derived from an EMBL/GenBank/DDBJ whole genome shotgun (WGS) entry which is preliminary data.</text>
</comment>
<dbReference type="GO" id="GO:0004029">
    <property type="term" value="F:aldehyde dehydrogenase (NAD+) activity"/>
    <property type="evidence" value="ECO:0007669"/>
    <property type="project" value="TreeGrafter"/>
</dbReference>
<evidence type="ECO:0000313" key="3">
    <source>
        <dbReference type="Proteomes" id="UP000243723"/>
    </source>
</evidence>
<gene>
    <name evidence="2" type="ORF">B9Z65_1728</name>
</gene>
<protein>
    <recommendedName>
        <fullName evidence="1">NAD-dependent epimerase/dehydratase domain-containing protein</fullName>
    </recommendedName>
</protein>